<dbReference type="OrthoDB" id="10255128at2759"/>
<dbReference type="eggNOG" id="KOG1843">
    <property type="taxonomic scope" value="Eukaryota"/>
</dbReference>
<proteinExistence type="predicted"/>
<dbReference type="PANTHER" id="PTHR15629">
    <property type="entry name" value="SH3YL1 PROTEIN"/>
    <property type="match status" value="1"/>
</dbReference>
<feature type="compositionally biased region" description="Gly residues" evidence="1">
    <location>
        <begin position="149"/>
        <end position="160"/>
    </location>
</feature>
<dbReference type="HOGENOM" id="CLU_710157_0_0_1"/>
<accession>K1VMP2</accession>
<feature type="domain" description="Ysc84 actin-binding" evidence="2">
    <location>
        <begin position="107"/>
        <end position="239"/>
    </location>
</feature>
<organism evidence="3 4">
    <name type="scientific">Trichosporon asahii var. asahii (strain CBS 8904)</name>
    <name type="common">Yeast</name>
    <dbReference type="NCBI Taxonomy" id="1220162"/>
    <lineage>
        <taxon>Eukaryota</taxon>
        <taxon>Fungi</taxon>
        <taxon>Dikarya</taxon>
        <taxon>Basidiomycota</taxon>
        <taxon>Agaricomycotina</taxon>
        <taxon>Tremellomycetes</taxon>
        <taxon>Trichosporonales</taxon>
        <taxon>Trichosporonaceae</taxon>
        <taxon>Trichosporon</taxon>
    </lineage>
</organism>
<dbReference type="CDD" id="cd11524">
    <property type="entry name" value="SYLF"/>
    <property type="match status" value="1"/>
</dbReference>
<feature type="region of interest" description="Disordered" evidence="1">
    <location>
        <begin position="247"/>
        <end position="301"/>
    </location>
</feature>
<evidence type="ECO:0000313" key="4">
    <source>
        <dbReference type="Proteomes" id="UP000006757"/>
    </source>
</evidence>
<dbReference type="PANTHER" id="PTHR15629:SF40">
    <property type="entry name" value="YSC84 ACTIN-BINDING DOMAIN-CONTAINING PROTEIN"/>
    <property type="match status" value="1"/>
</dbReference>
<feature type="compositionally biased region" description="Basic and acidic residues" evidence="1">
    <location>
        <begin position="1"/>
        <end position="11"/>
    </location>
</feature>
<dbReference type="AlphaFoldDB" id="K1VMP2"/>
<feature type="region of interest" description="Disordered" evidence="1">
    <location>
        <begin position="149"/>
        <end position="170"/>
    </location>
</feature>
<dbReference type="STRING" id="1220162.K1VMP2"/>
<dbReference type="GO" id="GO:0035091">
    <property type="term" value="F:phosphatidylinositol binding"/>
    <property type="evidence" value="ECO:0007669"/>
    <property type="project" value="TreeGrafter"/>
</dbReference>
<feature type="region of interest" description="Disordered" evidence="1">
    <location>
        <begin position="1"/>
        <end position="28"/>
    </location>
</feature>
<feature type="compositionally biased region" description="Low complexity" evidence="1">
    <location>
        <begin position="334"/>
        <end position="349"/>
    </location>
</feature>
<feature type="compositionally biased region" description="Polar residues" evidence="1">
    <location>
        <begin position="274"/>
        <end position="289"/>
    </location>
</feature>
<evidence type="ECO:0000256" key="1">
    <source>
        <dbReference type="SAM" id="MobiDB-lite"/>
    </source>
</evidence>
<keyword evidence="4" id="KW-1185">Reference proteome</keyword>
<dbReference type="InParanoid" id="K1VMP2"/>
<name>K1VMP2_TRIAC</name>
<evidence type="ECO:0000259" key="2">
    <source>
        <dbReference type="Pfam" id="PF04366"/>
    </source>
</evidence>
<gene>
    <name evidence="3" type="ORF">A1Q2_00231</name>
</gene>
<dbReference type="OMA" id="HGHESKW"/>
<feature type="compositionally biased region" description="Pro residues" evidence="1">
    <location>
        <begin position="350"/>
        <end position="389"/>
    </location>
</feature>
<protein>
    <submittedName>
        <fullName evidence="3">Actin filament organization-related protein</fullName>
    </submittedName>
</protein>
<reference evidence="3 4" key="1">
    <citation type="journal article" date="2012" name="Eukaryot. Cell">
        <title>Genome sequence of the Trichosporon asahii environmental strain CBS 8904.</title>
        <authorList>
            <person name="Yang R.Y."/>
            <person name="Li H.T."/>
            <person name="Zhu H."/>
            <person name="Zhou G.P."/>
            <person name="Wang M."/>
            <person name="Wang L."/>
        </authorList>
    </citation>
    <scope>NUCLEOTIDE SEQUENCE [LARGE SCALE GENOMIC DNA]</scope>
    <source>
        <strain evidence="3 4">CBS 8904</strain>
    </source>
</reference>
<feature type="region of interest" description="Disordered" evidence="1">
    <location>
        <begin position="317"/>
        <end position="389"/>
    </location>
</feature>
<comment type="caution">
    <text evidence="3">The sequence shown here is derived from an EMBL/GenBank/DDBJ whole genome shotgun (WGS) entry which is preliminary data.</text>
</comment>
<dbReference type="InterPro" id="IPR051702">
    <property type="entry name" value="SH3_domain_YSC84-like"/>
</dbReference>
<evidence type="ECO:0000313" key="3">
    <source>
        <dbReference type="EMBL" id="EKD05470.1"/>
    </source>
</evidence>
<dbReference type="EMBL" id="AMBO01000091">
    <property type="protein sequence ID" value="EKD05470.1"/>
    <property type="molecule type" value="Genomic_DNA"/>
</dbReference>
<dbReference type="Proteomes" id="UP000006757">
    <property type="component" value="Unassembled WGS sequence"/>
</dbReference>
<sequence length="389" mass="39996">MGFGLGRKDEAASAPATPHGHESKWTKRAMGLSDKLGGAVNSYGQKWGLEAFWPTSGDFPAEMEKAAKILRSFTVDAPAADAGHHAHKYAKIPPSVVRDAKGIAVYTCLQIGLDVYDAVLIIRTEEALRQFGSHRFSLGADVSVAAGPRGAGQGAEGNFGGKKERDHDGKVDKHAQVYSYMRSKGVYAGIEVVGTAFISRADENEAMYHQPGIKPADILSGKVPSPPAARDLNLALQAAETGYAQAPGFAQYGPNDTAATVSGGAPPLPPRQVEQFSQPNSVGYATDSKSGYSAPGASSSGGGFAGAAAAYNAGAFDHGDKKGNGGYGQNSAYGQPQQQQPQSGFAPPGGFAPPAGPPPTRYVAPSGPPPTSGSSAPPPPSGPPPAYHE</sequence>
<dbReference type="InterPro" id="IPR007461">
    <property type="entry name" value="Ysc84_actin-binding"/>
</dbReference>
<feature type="compositionally biased region" description="Basic and acidic residues" evidence="1">
    <location>
        <begin position="161"/>
        <end position="170"/>
    </location>
</feature>
<dbReference type="Pfam" id="PF04366">
    <property type="entry name" value="Ysc84"/>
    <property type="match status" value="1"/>
</dbReference>